<dbReference type="AlphaFoldDB" id="A0A8H7D3R3"/>
<dbReference type="EMBL" id="JACAZI010000006">
    <property type="protein sequence ID" value="KAF7357896.1"/>
    <property type="molecule type" value="Genomic_DNA"/>
</dbReference>
<name>A0A8H7D3R3_9AGAR</name>
<gene>
    <name evidence="2" type="ORF">MVEN_00835900</name>
</gene>
<feature type="compositionally biased region" description="Low complexity" evidence="1">
    <location>
        <begin position="505"/>
        <end position="528"/>
    </location>
</feature>
<dbReference type="OrthoDB" id="3044724at2759"/>
<feature type="region of interest" description="Disordered" evidence="1">
    <location>
        <begin position="1"/>
        <end position="32"/>
    </location>
</feature>
<sequence>MCLKKTSLADGSTSECPCPRYIPQDDPQPGPRVCRDCEHWESLHPPSDAPKANGIADLMARLKPQVDKVRHSGSSLDDEARKESNAGFKKVSEESKGRGGATKYTKKNKSGSSTKKPTDKNHLVGDIVVIPDAVWGDSDASDAADDTKEMGVGPVPSIIKQQQLRDGGLVISDNGKGGYLEFSEAWSEEYIDQDWMKPKIPKVYEYMENTHELEEGESILIPLVADHGRLKVFKKKGPITGRDLATIKSGKGKRAELSTIYFALRFNVPHTIWSNNRWDDPLSDADFEEKPAKGKGKAKAKAQPKPKPLSTRQSTRKAAAKEEGLEVQSDTGEGPSLSKTKSPKRLTPVKIKAEAGTQGQSPSASAGKGKSSKRFEELKLEPELAAIAKTDTLFLEIDSDSDVEFPPSIFGSTVSAPPTASAISSSSGTSSNGCTSIATSVSSLAAAAVPVSSVTANPTPSTSSSGPVASSIPLNAAAASNVVSFGPPSILAPTATRSSRYFGGSLSASMSASSSASSSSSSFASSSSTRPLSLQRAGADYAAETAAMEAFNEFGNYHEVTPKRTFDTAILESSGFKSPERPSYNPWKRQRKSI</sequence>
<feature type="region of interest" description="Disordered" evidence="1">
    <location>
        <begin position="63"/>
        <end position="122"/>
    </location>
</feature>
<proteinExistence type="predicted"/>
<feature type="region of interest" description="Disordered" evidence="1">
    <location>
        <begin position="284"/>
        <end position="377"/>
    </location>
</feature>
<feature type="region of interest" description="Disordered" evidence="1">
    <location>
        <begin position="505"/>
        <end position="539"/>
    </location>
</feature>
<evidence type="ECO:0000313" key="3">
    <source>
        <dbReference type="Proteomes" id="UP000620124"/>
    </source>
</evidence>
<feature type="compositionally biased region" description="Low complexity" evidence="1">
    <location>
        <begin position="358"/>
        <end position="369"/>
    </location>
</feature>
<feature type="region of interest" description="Disordered" evidence="1">
    <location>
        <begin position="569"/>
        <end position="594"/>
    </location>
</feature>
<accession>A0A8H7D3R3</accession>
<protein>
    <submittedName>
        <fullName evidence="2">Uncharacterized protein</fullName>
    </submittedName>
</protein>
<reference evidence="2" key="1">
    <citation type="submission" date="2020-05" db="EMBL/GenBank/DDBJ databases">
        <title>Mycena genomes resolve the evolution of fungal bioluminescence.</title>
        <authorList>
            <person name="Tsai I.J."/>
        </authorList>
    </citation>
    <scope>NUCLEOTIDE SEQUENCE</scope>
    <source>
        <strain evidence="2">CCC161011</strain>
    </source>
</reference>
<evidence type="ECO:0000313" key="2">
    <source>
        <dbReference type="EMBL" id="KAF7357896.1"/>
    </source>
</evidence>
<organism evidence="2 3">
    <name type="scientific">Mycena venus</name>
    <dbReference type="NCBI Taxonomy" id="2733690"/>
    <lineage>
        <taxon>Eukaryota</taxon>
        <taxon>Fungi</taxon>
        <taxon>Dikarya</taxon>
        <taxon>Basidiomycota</taxon>
        <taxon>Agaricomycotina</taxon>
        <taxon>Agaricomycetes</taxon>
        <taxon>Agaricomycetidae</taxon>
        <taxon>Agaricales</taxon>
        <taxon>Marasmiineae</taxon>
        <taxon>Mycenaceae</taxon>
        <taxon>Mycena</taxon>
    </lineage>
</organism>
<feature type="region of interest" description="Disordered" evidence="1">
    <location>
        <begin position="414"/>
        <end position="433"/>
    </location>
</feature>
<keyword evidence="3" id="KW-1185">Reference proteome</keyword>
<evidence type="ECO:0000256" key="1">
    <source>
        <dbReference type="SAM" id="MobiDB-lite"/>
    </source>
</evidence>
<feature type="compositionally biased region" description="Basic and acidic residues" evidence="1">
    <location>
        <begin position="78"/>
        <end position="97"/>
    </location>
</feature>
<feature type="compositionally biased region" description="Basic residues" evidence="1">
    <location>
        <begin position="293"/>
        <end position="304"/>
    </location>
</feature>
<comment type="caution">
    <text evidence="2">The sequence shown here is derived from an EMBL/GenBank/DDBJ whole genome shotgun (WGS) entry which is preliminary data.</text>
</comment>
<dbReference type="Proteomes" id="UP000620124">
    <property type="component" value="Unassembled WGS sequence"/>
</dbReference>